<dbReference type="KEGG" id="tcm:HL41_07735"/>
<gene>
    <name evidence="2" type="ORF">HL41_07735</name>
</gene>
<dbReference type="PaxDb" id="289377-HL41_07735"/>
<dbReference type="eggNOG" id="COG1688">
    <property type="taxonomic scope" value="Bacteria"/>
</dbReference>
<keyword evidence="1" id="KW-0051">Antiviral defense</keyword>
<sequence length="265" mass="30300">MKAIAFKVRLNSLYSIRIPFTWQSALTYPVLPPSAVIGMFANALQRYKNDRNPLDYLNLVEENIIWAGSRLLTPCLIKSYTTSAITKWEDHIGAKFTNALGRQFAFTKTLEIAGIFKDDTLINELVEALITSPLTCGDSESAISLENKPEDMIKEVEKVDDLESIVTNYPFPFTNDIEISEGKGLLYLMHERCKPSEKNFPLTLYLVPIEEKERILFPTSVTIQIVKKNSESPKEVFKIQDIGYVLKSQFKNRRTKAKIKKRKKN</sequence>
<reference evidence="2 3" key="1">
    <citation type="journal article" date="2015" name="Genome Announc.">
        <title>Genome Sequence of a Sulfate-Reducing Thermophilic Bacterium, Thermodesulfobacterium commune DSM 2178T (Phylum Thermodesulfobacteria).</title>
        <authorList>
            <person name="Bhatnagar S."/>
            <person name="Badger J.H."/>
            <person name="Madupu R."/>
            <person name="Khouri H.M."/>
            <person name="O'Connor E.M."/>
            <person name="Robb F.T."/>
            <person name="Ward N.L."/>
            <person name="Eisen J.A."/>
        </authorList>
    </citation>
    <scope>NUCLEOTIDE SEQUENCE [LARGE SCALE GENOMIC DNA]</scope>
    <source>
        <strain evidence="2 3">DSM 2178</strain>
    </source>
</reference>
<dbReference type="CDD" id="cd09693">
    <property type="entry name" value="Cas5_I"/>
    <property type="match status" value="1"/>
</dbReference>
<dbReference type="OrthoDB" id="9812382at2"/>
<dbReference type="Proteomes" id="UP000028481">
    <property type="component" value="Chromosome"/>
</dbReference>
<dbReference type="Pfam" id="PF09704">
    <property type="entry name" value="Cas_Cas5d"/>
    <property type="match status" value="1"/>
</dbReference>
<dbReference type="STRING" id="289377.HL41_07735"/>
<dbReference type="InterPro" id="IPR053725">
    <property type="entry name" value="CRISPR_Cas5_sf"/>
</dbReference>
<evidence type="ECO:0000256" key="1">
    <source>
        <dbReference type="ARBA" id="ARBA00023118"/>
    </source>
</evidence>
<dbReference type="RefSeq" id="WP_038060506.1">
    <property type="nucleotide sequence ID" value="NZ_CP008796.1"/>
</dbReference>
<dbReference type="GO" id="GO:0043571">
    <property type="term" value="P:maintenance of CRISPR repeat elements"/>
    <property type="evidence" value="ECO:0007669"/>
    <property type="project" value="InterPro"/>
</dbReference>
<organism evidence="2 3">
    <name type="scientific">Thermodesulfobacterium commune DSM 2178</name>
    <dbReference type="NCBI Taxonomy" id="289377"/>
    <lineage>
        <taxon>Bacteria</taxon>
        <taxon>Pseudomonadati</taxon>
        <taxon>Thermodesulfobacteriota</taxon>
        <taxon>Thermodesulfobacteria</taxon>
        <taxon>Thermodesulfobacteriales</taxon>
        <taxon>Thermodesulfobacteriaceae</taxon>
        <taxon>Thermodesulfobacterium</taxon>
    </lineage>
</organism>
<keyword evidence="3" id="KW-1185">Reference proteome</keyword>
<dbReference type="NCBIfam" id="TIGR02593">
    <property type="entry name" value="CRISPR_cas5"/>
    <property type="match status" value="1"/>
</dbReference>
<dbReference type="HOGENOM" id="CLU_1049437_0_0_0"/>
<dbReference type="EMBL" id="CP008796">
    <property type="protein sequence ID" value="AIH04573.1"/>
    <property type="molecule type" value="Genomic_DNA"/>
</dbReference>
<evidence type="ECO:0000313" key="2">
    <source>
        <dbReference type="EMBL" id="AIH04573.1"/>
    </source>
</evidence>
<evidence type="ECO:0008006" key="4">
    <source>
        <dbReference type="Google" id="ProtNLM"/>
    </source>
</evidence>
<name>A0A075WVT9_9BACT</name>
<proteinExistence type="predicted"/>
<dbReference type="Gene3D" id="3.30.70.3120">
    <property type="match status" value="1"/>
</dbReference>
<dbReference type="InterPro" id="IPR013422">
    <property type="entry name" value="CRISPR-assoc_prot_Cas5_N"/>
</dbReference>
<evidence type="ECO:0000313" key="3">
    <source>
        <dbReference type="Proteomes" id="UP000028481"/>
    </source>
</evidence>
<dbReference type="GO" id="GO:0051607">
    <property type="term" value="P:defense response to virus"/>
    <property type="evidence" value="ECO:0007669"/>
    <property type="project" value="UniProtKB-KW"/>
</dbReference>
<dbReference type="AlphaFoldDB" id="A0A075WVT9"/>
<protein>
    <recommendedName>
        <fullName evidence="4">CRISPR-associated protein Cas5</fullName>
    </recommendedName>
</protein>
<accession>A0A075WVT9</accession>
<dbReference type="InterPro" id="IPR021124">
    <property type="entry name" value="CRISPR-assoc_prot_Cas5"/>
</dbReference>